<evidence type="ECO:0000256" key="2">
    <source>
        <dbReference type="ARBA" id="ARBA00022729"/>
    </source>
</evidence>
<dbReference type="Pfam" id="PF01547">
    <property type="entry name" value="SBP_bac_1"/>
    <property type="match status" value="1"/>
</dbReference>
<evidence type="ECO:0000313" key="9">
    <source>
        <dbReference type="Proteomes" id="UP000621560"/>
    </source>
</evidence>
<name>A0A927BQ90_9BACL</name>
<dbReference type="PROSITE" id="PS51257">
    <property type="entry name" value="PROKAR_LIPOPROTEIN"/>
    <property type="match status" value="1"/>
</dbReference>
<evidence type="ECO:0000256" key="3">
    <source>
        <dbReference type="ARBA" id="ARBA00023136"/>
    </source>
</evidence>
<evidence type="ECO:0000256" key="7">
    <source>
        <dbReference type="SAM" id="SignalP"/>
    </source>
</evidence>
<dbReference type="EMBL" id="JACXIZ010000007">
    <property type="protein sequence ID" value="MBD2843951.1"/>
    <property type="molecule type" value="Genomic_DNA"/>
</dbReference>
<accession>A0A927BQ90</accession>
<dbReference type="InterPro" id="IPR050490">
    <property type="entry name" value="Bact_solute-bd_prot1"/>
</dbReference>
<evidence type="ECO:0000313" key="8">
    <source>
        <dbReference type="EMBL" id="MBD2843951.1"/>
    </source>
</evidence>
<keyword evidence="4" id="KW-0564">Palmitate</keyword>
<proteinExistence type="predicted"/>
<evidence type="ECO:0000256" key="4">
    <source>
        <dbReference type="ARBA" id="ARBA00023139"/>
    </source>
</evidence>
<dbReference type="PANTHER" id="PTHR43649">
    <property type="entry name" value="ARABINOSE-BINDING PROTEIN-RELATED"/>
    <property type="match status" value="1"/>
</dbReference>
<dbReference type="InterPro" id="IPR006059">
    <property type="entry name" value="SBP"/>
</dbReference>
<evidence type="ECO:0000256" key="5">
    <source>
        <dbReference type="ARBA" id="ARBA00023288"/>
    </source>
</evidence>
<feature type="chain" id="PRO_5039688135" evidence="7">
    <location>
        <begin position="24"/>
        <end position="509"/>
    </location>
</feature>
<dbReference type="RefSeq" id="WP_190914183.1">
    <property type="nucleotide sequence ID" value="NZ_JACXIZ010000007.1"/>
</dbReference>
<feature type="compositionally biased region" description="Low complexity" evidence="6">
    <location>
        <begin position="31"/>
        <end position="44"/>
    </location>
</feature>
<gene>
    <name evidence="8" type="ORF">IDH44_01995</name>
</gene>
<protein>
    <submittedName>
        <fullName evidence="8">Extracellular solute-binding protein</fullName>
    </submittedName>
</protein>
<dbReference type="Gene3D" id="3.40.190.10">
    <property type="entry name" value="Periplasmic binding protein-like II"/>
    <property type="match status" value="2"/>
</dbReference>
<sequence>MPREKRGSSAWRAILLLAALVVAAGCTSNNGGSEAEGSEGNASNPPASDSVNGSGAQQGEGAAGKNVTVSMMNTYFSETAPSDEGEVVRSIEQFSKAELDITWVPQNVYAERLNVTMASGDMPQVLMVDNPFHTSILNGVRSGMFWELDGYLDEFPNLQTFDPALTANLQIEGKTYVIPRPRPLVRNGLIIRKDWLDNVGMELPRTIDDFYELLVAFKDDDPDGNGQDDTYGMMLYEGSIPRDIFSWFGAPNNWKLEDGAFVKDIETAEFREGLRFVRRLYKEGLINADFPVVVRNEARRDLYNDRVGVSMEALDAVVPFYYFQMNTTGNRFELVAGHPVEGKANATSGHYGGAMIPKTSVRTEEELREVLRYFDTQRSAEATEQFRVLVTENETREDDAKFNIDDLKNIIVNEVAMYPPGDSELNQMLRARMEEHADVSVADPSLGLLSPTQIEQGQQLNELLSDAIVQFVLGEIDEGGLDTAVEQWRSRGGGKVAEELAALYGEQRS</sequence>
<dbReference type="PANTHER" id="PTHR43649:SF33">
    <property type="entry name" value="POLYGALACTURONAN_RHAMNOGALACTURONAN-BINDING PROTEIN YTCQ"/>
    <property type="match status" value="1"/>
</dbReference>
<dbReference type="SUPFAM" id="SSF53850">
    <property type="entry name" value="Periplasmic binding protein-like II"/>
    <property type="match status" value="1"/>
</dbReference>
<comment type="caution">
    <text evidence="8">The sequence shown here is derived from an EMBL/GenBank/DDBJ whole genome shotgun (WGS) entry which is preliminary data.</text>
</comment>
<keyword evidence="5" id="KW-0449">Lipoprotein</keyword>
<organism evidence="8 9">
    <name type="scientific">Paenibacillus sabuli</name>
    <dbReference type="NCBI Taxonomy" id="2772509"/>
    <lineage>
        <taxon>Bacteria</taxon>
        <taxon>Bacillati</taxon>
        <taxon>Bacillota</taxon>
        <taxon>Bacilli</taxon>
        <taxon>Bacillales</taxon>
        <taxon>Paenibacillaceae</taxon>
        <taxon>Paenibacillus</taxon>
    </lineage>
</organism>
<feature type="region of interest" description="Disordered" evidence="6">
    <location>
        <begin position="31"/>
        <end position="64"/>
    </location>
</feature>
<keyword evidence="9" id="KW-1185">Reference proteome</keyword>
<keyword evidence="2 7" id="KW-0732">Signal</keyword>
<evidence type="ECO:0000256" key="6">
    <source>
        <dbReference type="SAM" id="MobiDB-lite"/>
    </source>
</evidence>
<dbReference type="Proteomes" id="UP000621560">
    <property type="component" value="Unassembled WGS sequence"/>
</dbReference>
<reference evidence="8" key="1">
    <citation type="submission" date="2020-09" db="EMBL/GenBank/DDBJ databases">
        <title>A novel bacterium of genus Paenibacillus, isolated from South China Sea.</title>
        <authorList>
            <person name="Huang H."/>
            <person name="Mo K."/>
            <person name="Hu Y."/>
        </authorList>
    </citation>
    <scope>NUCLEOTIDE SEQUENCE</scope>
    <source>
        <strain evidence="8">IB182496</strain>
    </source>
</reference>
<feature type="signal peptide" evidence="7">
    <location>
        <begin position="1"/>
        <end position="23"/>
    </location>
</feature>
<dbReference type="AlphaFoldDB" id="A0A927BQ90"/>
<evidence type="ECO:0000256" key="1">
    <source>
        <dbReference type="ARBA" id="ARBA00022475"/>
    </source>
</evidence>
<keyword evidence="3" id="KW-0472">Membrane</keyword>
<keyword evidence="1" id="KW-1003">Cell membrane</keyword>